<keyword evidence="5" id="KW-1185">Reference proteome</keyword>
<organism evidence="4 5">
    <name type="scientific">Clostridium cavendishii DSM 21758</name>
    <dbReference type="NCBI Taxonomy" id="1121302"/>
    <lineage>
        <taxon>Bacteria</taxon>
        <taxon>Bacillati</taxon>
        <taxon>Bacillota</taxon>
        <taxon>Clostridia</taxon>
        <taxon>Eubacteriales</taxon>
        <taxon>Clostridiaceae</taxon>
        <taxon>Clostridium</taxon>
    </lineage>
</organism>
<dbReference type="EMBL" id="FQZB01000008">
    <property type="protein sequence ID" value="SHJ36211.1"/>
    <property type="molecule type" value="Genomic_DNA"/>
</dbReference>
<dbReference type="GO" id="GO:0030288">
    <property type="term" value="C:outer membrane-bounded periplasmic space"/>
    <property type="evidence" value="ECO:0007669"/>
    <property type="project" value="TreeGrafter"/>
</dbReference>
<dbReference type="OrthoDB" id="9769193at2"/>
<dbReference type="InterPro" id="IPR025997">
    <property type="entry name" value="SBP_2_dom"/>
</dbReference>
<evidence type="ECO:0000313" key="4">
    <source>
        <dbReference type="EMBL" id="SHJ36211.1"/>
    </source>
</evidence>
<feature type="domain" description="Periplasmic binding protein" evidence="3">
    <location>
        <begin position="46"/>
        <end position="302"/>
    </location>
</feature>
<proteinExistence type="predicted"/>
<dbReference type="SUPFAM" id="SSF53822">
    <property type="entry name" value="Periplasmic binding protein-like I"/>
    <property type="match status" value="1"/>
</dbReference>
<dbReference type="Gene3D" id="3.40.50.2300">
    <property type="match status" value="2"/>
</dbReference>
<dbReference type="Pfam" id="PF13407">
    <property type="entry name" value="Peripla_BP_4"/>
    <property type="match status" value="1"/>
</dbReference>
<dbReference type="STRING" id="1121302.SAMN02745163_01775"/>
<dbReference type="CDD" id="cd19992">
    <property type="entry name" value="PBP1_ABC_xylose_binding-like"/>
    <property type="match status" value="1"/>
</dbReference>
<reference evidence="4 5" key="1">
    <citation type="submission" date="2016-11" db="EMBL/GenBank/DDBJ databases">
        <authorList>
            <person name="Jaros S."/>
            <person name="Januszkiewicz K."/>
            <person name="Wedrychowicz H."/>
        </authorList>
    </citation>
    <scope>NUCLEOTIDE SEQUENCE [LARGE SCALE GENOMIC DNA]</scope>
    <source>
        <strain evidence="4 5">DSM 21758</strain>
    </source>
</reference>
<dbReference type="Proteomes" id="UP000184310">
    <property type="component" value="Unassembled WGS sequence"/>
</dbReference>
<sequence>MYLSIPNIFLVPVYYAEKHILEIKIQEYKFYNNSIDKTIERKDLVIGVSLPDRISPRWIIDSKFIEEYAKSNGVTLKMEIDDADIVKQAEQVDKLISQGIDVLILVPVDFLVGADLVEKAHKAGIKVIAYDVLIPNSDIDAYISFNGTKVGELQGQYLTKKIPKGNYIILSGDPGNFNSKIYKDGAMKYIKPLADIGNIKIVADKAVQHWDPKIAYNIVKDILNTNNKIDAILAPNDSIASGVVEALKEEGLAGKVAVTGQNAYLDAIQRIIGGTQSMTVFKDVREEAKTAIDLAIKLANNEPIYTTNYINNGKIDVPSVILEPIAVDKNNIRDIIVDSGYLKLNEVYSKEYYLK</sequence>
<dbReference type="InterPro" id="IPR050555">
    <property type="entry name" value="Bact_Solute-Bind_Prot2"/>
</dbReference>
<dbReference type="AlphaFoldDB" id="A0A1M6IP37"/>
<dbReference type="InterPro" id="IPR028082">
    <property type="entry name" value="Peripla_BP_I"/>
</dbReference>
<dbReference type="PANTHER" id="PTHR30036:SF1">
    <property type="entry name" value="D-XYLOSE-BINDING PERIPLASMIC PROTEIN"/>
    <property type="match status" value="1"/>
</dbReference>
<evidence type="ECO:0000259" key="3">
    <source>
        <dbReference type="Pfam" id="PF13407"/>
    </source>
</evidence>
<accession>A0A1M6IP37</accession>
<evidence type="ECO:0000313" key="5">
    <source>
        <dbReference type="Proteomes" id="UP000184310"/>
    </source>
</evidence>
<keyword evidence="2" id="KW-0732">Signal</keyword>
<gene>
    <name evidence="4" type="ORF">SAMN02745163_01775</name>
</gene>
<comment type="subcellular location">
    <subcellularLocation>
        <location evidence="1">Cell envelope</location>
    </subcellularLocation>
</comment>
<dbReference type="GO" id="GO:0030246">
    <property type="term" value="F:carbohydrate binding"/>
    <property type="evidence" value="ECO:0007669"/>
    <property type="project" value="TreeGrafter"/>
</dbReference>
<dbReference type="RefSeq" id="WP_072986322.1">
    <property type="nucleotide sequence ID" value="NZ_FQZB01000008.1"/>
</dbReference>
<evidence type="ECO:0000256" key="2">
    <source>
        <dbReference type="ARBA" id="ARBA00022729"/>
    </source>
</evidence>
<name>A0A1M6IP37_9CLOT</name>
<protein>
    <submittedName>
        <fullName evidence="4">Xylose-binding protein</fullName>
    </submittedName>
</protein>
<dbReference type="PANTHER" id="PTHR30036">
    <property type="entry name" value="D-XYLOSE-BINDING PERIPLASMIC PROTEIN"/>
    <property type="match status" value="1"/>
</dbReference>
<evidence type="ECO:0000256" key="1">
    <source>
        <dbReference type="ARBA" id="ARBA00004196"/>
    </source>
</evidence>